<feature type="compositionally biased region" description="Low complexity" evidence="1">
    <location>
        <begin position="265"/>
        <end position="286"/>
    </location>
</feature>
<feature type="compositionally biased region" description="Basic and acidic residues" evidence="1">
    <location>
        <begin position="68"/>
        <end position="80"/>
    </location>
</feature>
<dbReference type="InterPro" id="IPR009060">
    <property type="entry name" value="UBA-like_sf"/>
</dbReference>
<dbReference type="InterPro" id="IPR009719">
    <property type="entry name" value="GIP1_N"/>
</dbReference>
<accession>A0A5P1EVZ8</accession>
<dbReference type="SUPFAM" id="SSF46934">
    <property type="entry name" value="UBA-like"/>
    <property type="match status" value="1"/>
</dbReference>
<dbReference type="InterPro" id="IPR044277">
    <property type="entry name" value="GIP1"/>
</dbReference>
<feature type="compositionally biased region" description="Polar residues" evidence="1">
    <location>
        <begin position="520"/>
        <end position="543"/>
    </location>
</feature>
<dbReference type="Gramene" id="ONK69347">
    <property type="protein sequence ID" value="ONK69347"/>
    <property type="gene ID" value="A4U43_C05F21910"/>
</dbReference>
<feature type="compositionally biased region" description="Polar residues" evidence="1">
    <location>
        <begin position="140"/>
        <end position="149"/>
    </location>
</feature>
<dbReference type="Proteomes" id="UP000243459">
    <property type="component" value="Chromosome 5"/>
</dbReference>
<reference evidence="4" key="1">
    <citation type="journal article" date="2017" name="Nat. Commun.">
        <title>The asparagus genome sheds light on the origin and evolution of a young Y chromosome.</title>
        <authorList>
            <person name="Harkess A."/>
            <person name="Zhou J."/>
            <person name="Xu C."/>
            <person name="Bowers J.E."/>
            <person name="Van der Hulst R."/>
            <person name="Ayyampalayam S."/>
            <person name="Mercati F."/>
            <person name="Riccardi P."/>
            <person name="McKain M.R."/>
            <person name="Kakrana A."/>
            <person name="Tang H."/>
            <person name="Ray J."/>
            <person name="Groenendijk J."/>
            <person name="Arikit S."/>
            <person name="Mathioni S.M."/>
            <person name="Nakano M."/>
            <person name="Shan H."/>
            <person name="Telgmann-Rauber A."/>
            <person name="Kanno A."/>
            <person name="Yue Z."/>
            <person name="Chen H."/>
            <person name="Li W."/>
            <person name="Chen Y."/>
            <person name="Xu X."/>
            <person name="Zhang Y."/>
            <person name="Luo S."/>
            <person name="Chen H."/>
            <person name="Gao J."/>
            <person name="Mao Z."/>
            <person name="Pires J.C."/>
            <person name="Luo M."/>
            <person name="Kudrna D."/>
            <person name="Wing R.A."/>
            <person name="Meyers B.C."/>
            <person name="Yi K."/>
            <person name="Kong H."/>
            <person name="Lavrijsen P."/>
            <person name="Sunseri F."/>
            <person name="Falavigna A."/>
            <person name="Ye Y."/>
            <person name="Leebens-Mack J.H."/>
            <person name="Chen G."/>
        </authorList>
    </citation>
    <scope>NUCLEOTIDE SEQUENCE [LARGE SCALE GENOMIC DNA]</scope>
    <source>
        <strain evidence="4">cv. DH0086</strain>
    </source>
</reference>
<dbReference type="Pfam" id="PF06972">
    <property type="entry name" value="GIP1_N"/>
    <property type="match status" value="1"/>
</dbReference>
<name>A0A5P1EVZ8_ASPOF</name>
<evidence type="ECO:0000313" key="4">
    <source>
        <dbReference type="Proteomes" id="UP000243459"/>
    </source>
</evidence>
<gene>
    <name evidence="3" type="ORF">A4U43_C05F21910</name>
</gene>
<dbReference type="PANTHER" id="PTHR46775">
    <property type="entry name" value="FLOCCULATION PROTEIN (DUF1296)"/>
    <property type="match status" value="1"/>
</dbReference>
<feature type="compositionally biased region" description="Polar residues" evidence="1">
    <location>
        <begin position="324"/>
        <end position="334"/>
    </location>
</feature>
<evidence type="ECO:0000256" key="1">
    <source>
        <dbReference type="SAM" id="MobiDB-lite"/>
    </source>
</evidence>
<feature type="domain" description="GBF-interacting protein 1 N-terminal" evidence="2">
    <location>
        <begin position="11"/>
        <end position="70"/>
    </location>
</feature>
<keyword evidence="4" id="KW-1185">Reference proteome</keyword>
<feature type="compositionally biased region" description="Low complexity" evidence="1">
    <location>
        <begin position="310"/>
        <end position="323"/>
    </location>
</feature>
<feature type="region of interest" description="Disordered" evidence="1">
    <location>
        <begin position="490"/>
        <end position="543"/>
    </location>
</feature>
<feature type="region of interest" description="Disordered" evidence="1">
    <location>
        <begin position="442"/>
        <end position="476"/>
    </location>
</feature>
<dbReference type="GO" id="GO:0051082">
    <property type="term" value="F:unfolded protein binding"/>
    <property type="evidence" value="ECO:0007669"/>
    <property type="project" value="TreeGrafter"/>
</dbReference>
<evidence type="ECO:0000259" key="2">
    <source>
        <dbReference type="Pfam" id="PF06972"/>
    </source>
</evidence>
<dbReference type="AlphaFoldDB" id="A0A5P1EVZ8"/>
<protein>
    <recommendedName>
        <fullName evidence="2">GBF-interacting protein 1 N-terminal domain-containing protein</fullName>
    </recommendedName>
</protein>
<feature type="compositionally biased region" description="Polar residues" evidence="1">
    <location>
        <begin position="164"/>
        <end position="179"/>
    </location>
</feature>
<dbReference type="OMA" id="HYNIRPQ"/>
<evidence type="ECO:0000313" key="3">
    <source>
        <dbReference type="EMBL" id="ONK69347.1"/>
    </source>
</evidence>
<dbReference type="EMBL" id="CM007385">
    <property type="protein sequence ID" value="ONK69347.1"/>
    <property type="molecule type" value="Genomic_DNA"/>
</dbReference>
<feature type="region of interest" description="Disordered" evidence="1">
    <location>
        <begin position="48"/>
        <end position="231"/>
    </location>
</feature>
<feature type="region of interest" description="Disordered" evidence="1">
    <location>
        <begin position="254"/>
        <end position="358"/>
    </location>
</feature>
<feature type="compositionally biased region" description="Polar residues" evidence="1">
    <location>
        <begin position="207"/>
        <end position="219"/>
    </location>
</feature>
<feature type="compositionally biased region" description="Basic and acidic residues" evidence="1">
    <location>
        <begin position="101"/>
        <end position="116"/>
    </location>
</feature>
<dbReference type="PANTHER" id="PTHR46775:SF1">
    <property type="entry name" value="FLOCCULATION PROTEIN (DUF1296)"/>
    <property type="match status" value="1"/>
</dbReference>
<proteinExistence type="predicted"/>
<sequence length="976" mass="104095">MSGSSSSRASIPSGLRKTIQNLKEIAKNHSDDEIYAMLRECSMDPNETAQKLLLQDPFHEVKRKREKKKETNKEPTDTKGRPASQARGGRGGRGSYSSHYTSHDAGGERNIGKENGAHLSTDKGITSSSLPPKDAESKSTIHVLSSETGLPNGPAKVGNPVPLQRSTSKDSNVSGTLSVKDSLGATLNGETGKPTKGDTKGSPSVRHVSTSTSHLSSPKQPCESGLYASTSDPVLVPSLDARITGNVGTIKHEVGGQRAHKVVSRDVSGSVLSSSTGKGSSEVNSSCVHEKMQAKSLGLEQPSDVSLTHSLSRTSSAGSRPSSNYSNRSHQLNGPQKAVGPTKEWKPKSTNVKPAPSVGKLETTDIESAKQEVVARTLPASSSISLDESTTKLHNKLGELQFSDAKHVIIPNHLQVPESERTGLSFGSFDANFGLSTSFVNDTESERSSAELSETSQEIVEKAGVPASSNQSALPSVPDIEAIDLSHSPAKMPENVTCSADHPQSPEVMPESVTSREPESSSTVPMDQNQSKTEAASVPENSQYSVVNTSQTYSNFGPVPPMLGNQFATIDAAEPQLGDGTRIPSFLVQQPFDPATSYYTSMYRPTAADGDGRFSPFFAPATKYSGNVAVLPTHTSQTSQESVNSLALSSTGAAPLVTSGMMQNSLAVSQQSVPVFRQPSGVHLPHYPPNYLPYNQYFSPFYIPSPSLHPFLGNAAFPQQPPTGNIYPAAGAVGTAPVKYSISQYKPATSAANPSHMGMPTGYGAYAPGDVTTGSSTGTEDIASSQYKENNVYIAGQQSEGSVWIPTPGRDISAMQATSFYNLPTQGPPMAFPGIYHHPSQAIAAGTVHPMLQQSQPISGTVEMMGPPGGVYRQPQRTQMSRANRVRSKYYYMAIPAASILNKYPKFVLARPEVFCRPWDSLVRPEEVLTPGEKLYVVPRGTVRKLRKRIRRPSARTPAAVTREIVSIDESSSSPA</sequence>
<organism evidence="3 4">
    <name type="scientific">Asparagus officinalis</name>
    <name type="common">Garden asparagus</name>
    <dbReference type="NCBI Taxonomy" id="4686"/>
    <lineage>
        <taxon>Eukaryota</taxon>
        <taxon>Viridiplantae</taxon>
        <taxon>Streptophyta</taxon>
        <taxon>Embryophyta</taxon>
        <taxon>Tracheophyta</taxon>
        <taxon>Spermatophyta</taxon>
        <taxon>Magnoliopsida</taxon>
        <taxon>Liliopsida</taxon>
        <taxon>Asparagales</taxon>
        <taxon>Asparagaceae</taxon>
        <taxon>Asparagoideae</taxon>
        <taxon>Asparagus</taxon>
    </lineage>
</organism>